<dbReference type="EC" id="1.6.5.5" evidence="2"/>
<dbReference type="InterPro" id="IPR013154">
    <property type="entry name" value="ADH-like_N"/>
</dbReference>
<accession>F4KSQ2</accession>
<evidence type="ECO:0000313" key="3">
    <source>
        <dbReference type="Proteomes" id="UP000008461"/>
    </source>
</evidence>
<gene>
    <name evidence="2" type="ordered locus">Halhy_0103</name>
</gene>
<dbReference type="InterPro" id="IPR052711">
    <property type="entry name" value="Zinc_ADH-like"/>
</dbReference>
<organism evidence="2 3">
    <name type="scientific">Haliscomenobacter hydrossis (strain ATCC 27775 / DSM 1100 / LMG 10767 / O)</name>
    <dbReference type="NCBI Taxonomy" id="760192"/>
    <lineage>
        <taxon>Bacteria</taxon>
        <taxon>Pseudomonadati</taxon>
        <taxon>Bacteroidota</taxon>
        <taxon>Saprospiria</taxon>
        <taxon>Saprospirales</taxon>
        <taxon>Haliscomenobacteraceae</taxon>
        <taxon>Haliscomenobacter</taxon>
    </lineage>
</organism>
<reference key="2">
    <citation type="submission" date="2011-04" db="EMBL/GenBank/DDBJ databases">
        <title>Complete sequence of chromosome of Haliscomenobacter hydrossis DSM 1100.</title>
        <authorList>
            <consortium name="US DOE Joint Genome Institute (JGI-PGF)"/>
            <person name="Lucas S."/>
            <person name="Han J."/>
            <person name="Lapidus A."/>
            <person name="Bruce D."/>
            <person name="Goodwin L."/>
            <person name="Pitluck S."/>
            <person name="Peters L."/>
            <person name="Kyrpides N."/>
            <person name="Mavromatis K."/>
            <person name="Ivanova N."/>
            <person name="Ovchinnikova G."/>
            <person name="Pagani I."/>
            <person name="Daligault H."/>
            <person name="Detter J.C."/>
            <person name="Han C."/>
            <person name="Land M."/>
            <person name="Hauser L."/>
            <person name="Markowitz V."/>
            <person name="Cheng J.-F."/>
            <person name="Hugenholtz P."/>
            <person name="Woyke T."/>
            <person name="Wu D."/>
            <person name="Verbarg S."/>
            <person name="Frueling A."/>
            <person name="Brambilla E."/>
            <person name="Klenk H.-P."/>
            <person name="Eisen J.A."/>
        </authorList>
    </citation>
    <scope>NUCLEOTIDE SEQUENCE</scope>
    <source>
        <strain>DSM 1100</strain>
    </source>
</reference>
<dbReference type="Pfam" id="PF00107">
    <property type="entry name" value="ADH_zinc_N"/>
    <property type="match status" value="1"/>
</dbReference>
<dbReference type="EMBL" id="CP002691">
    <property type="protein sequence ID" value="AEE48016.1"/>
    <property type="molecule type" value="Genomic_DNA"/>
</dbReference>
<feature type="domain" description="Enoyl reductase (ER)" evidence="1">
    <location>
        <begin position="10"/>
        <end position="317"/>
    </location>
</feature>
<protein>
    <submittedName>
        <fullName evidence="2">NADPH:quinone reductase</fullName>
        <ecNumber evidence="2">1.6.5.5</ecNumber>
    </submittedName>
</protein>
<dbReference type="SUPFAM" id="SSF51735">
    <property type="entry name" value="NAD(P)-binding Rossmann-fold domains"/>
    <property type="match status" value="1"/>
</dbReference>
<name>F4KSQ2_HALH1</name>
<keyword evidence="2" id="KW-0560">Oxidoreductase</keyword>
<dbReference type="HOGENOM" id="CLU_026673_3_4_10"/>
<dbReference type="eggNOG" id="COG0604">
    <property type="taxonomic scope" value="Bacteria"/>
</dbReference>
<sequence length="320" mass="34313">MKALVLSDQHTPPTYQQAPDPILEPGEVLVEIKAAALNHRDLFVTQGKYAGIRFPIILGSDGAGICEGKEVVINPALDWGTSDRFQSKDFQILGLPRNGTLAEKIAIPESQIYPKPHHLNWKEAAALPLAGLTAYRALFTKGRCAAGDRVLITGIGGGVALFALQFAKAVDAEVWVTSSSDEKIERAIALGASGGVNYTTPDWNKQLETAGGFDIVIDGAGGEGFGLLLKLCKSGARVVSYGGTIGVVPNFSPQILFWKQLEILGSTMGTEEEFGEMLAFVAEHKIHPVIDQVFSLKDGAQAFQRMDEGGQFGKIVLKVH</sequence>
<dbReference type="GO" id="GO:0003960">
    <property type="term" value="F:quinone reductase (NADPH) activity"/>
    <property type="evidence" value="ECO:0007669"/>
    <property type="project" value="UniProtKB-EC"/>
</dbReference>
<dbReference type="OrthoDB" id="9787435at2"/>
<dbReference type="PANTHER" id="PTHR45033:SF3">
    <property type="entry name" value="DEHYDROGENASE, PUTATIVE (AFU_ORTHOLOGUE AFUA_2G13270)-RELATED"/>
    <property type="match status" value="1"/>
</dbReference>
<dbReference type="STRING" id="760192.Halhy_0103"/>
<dbReference type="SMART" id="SM00829">
    <property type="entry name" value="PKS_ER"/>
    <property type="match status" value="1"/>
</dbReference>
<dbReference type="PANTHER" id="PTHR45033">
    <property type="match status" value="1"/>
</dbReference>
<keyword evidence="3" id="KW-1185">Reference proteome</keyword>
<dbReference type="SUPFAM" id="SSF50129">
    <property type="entry name" value="GroES-like"/>
    <property type="match status" value="1"/>
</dbReference>
<dbReference type="Gene3D" id="3.90.180.10">
    <property type="entry name" value="Medium-chain alcohol dehydrogenases, catalytic domain"/>
    <property type="match status" value="1"/>
</dbReference>
<evidence type="ECO:0000313" key="2">
    <source>
        <dbReference type="EMBL" id="AEE48016.1"/>
    </source>
</evidence>
<reference evidence="2 3" key="1">
    <citation type="journal article" date="2011" name="Stand. Genomic Sci.">
        <title>Complete genome sequence of Haliscomenobacter hydrossis type strain (O).</title>
        <authorList>
            <consortium name="US DOE Joint Genome Institute (JGI-PGF)"/>
            <person name="Daligault H."/>
            <person name="Lapidus A."/>
            <person name="Zeytun A."/>
            <person name="Nolan M."/>
            <person name="Lucas S."/>
            <person name="Del Rio T.G."/>
            <person name="Tice H."/>
            <person name="Cheng J.F."/>
            <person name="Tapia R."/>
            <person name="Han C."/>
            <person name="Goodwin L."/>
            <person name="Pitluck S."/>
            <person name="Liolios K."/>
            <person name="Pagani I."/>
            <person name="Ivanova N."/>
            <person name="Huntemann M."/>
            <person name="Mavromatis K."/>
            <person name="Mikhailova N."/>
            <person name="Pati A."/>
            <person name="Chen A."/>
            <person name="Palaniappan K."/>
            <person name="Land M."/>
            <person name="Hauser L."/>
            <person name="Brambilla E.M."/>
            <person name="Rohde M."/>
            <person name="Verbarg S."/>
            <person name="Goker M."/>
            <person name="Bristow J."/>
            <person name="Eisen J.A."/>
            <person name="Markowitz V."/>
            <person name="Hugenholtz P."/>
            <person name="Kyrpides N.C."/>
            <person name="Klenk H.P."/>
            <person name="Woyke T."/>
        </authorList>
    </citation>
    <scope>NUCLEOTIDE SEQUENCE [LARGE SCALE GENOMIC DNA]</scope>
    <source>
        <strain evidence="3">ATCC 27775 / DSM 1100 / LMG 10767 / O</strain>
    </source>
</reference>
<dbReference type="AlphaFoldDB" id="F4KSQ2"/>
<dbReference type="KEGG" id="hhy:Halhy_0103"/>
<dbReference type="InterPro" id="IPR036291">
    <property type="entry name" value="NAD(P)-bd_dom_sf"/>
</dbReference>
<dbReference type="InterPro" id="IPR013149">
    <property type="entry name" value="ADH-like_C"/>
</dbReference>
<dbReference type="RefSeq" id="WP_013762580.1">
    <property type="nucleotide sequence ID" value="NC_015510.1"/>
</dbReference>
<dbReference type="InterPro" id="IPR020843">
    <property type="entry name" value="ER"/>
</dbReference>
<evidence type="ECO:0000259" key="1">
    <source>
        <dbReference type="SMART" id="SM00829"/>
    </source>
</evidence>
<dbReference type="Proteomes" id="UP000008461">
    <property type="component" value="Chromosome"/>
</dbReference>
<dbReference type="Pfam" id="PF08240">
    <property type="entry name" value="ADH_N"/>
    <property type="match status" value="1"/>
</dbReference>
<proteinExistence type="predicted"/>
<dbReference type="Gene3D" id="3.40.50.720">
    <property type="entry name" value="NAD(P)-binding Rossmann-like Domain"/>
    <property type="match status" value="1"/>
</dbReference>
<dbReference type="InterPro" id="IPR011032">
    <property type="entry name" value="GroES-like_sf"/>
</dbReference>